<gene>
    <name evidence="8" type="ORF">Clacol_008023</name>
</gene>
<evidence type="ECO:0000256" key="7">
    <source>
        <dbReference type="SAM" id="MobiDB-lite"/>
    </source>
</evidence>
<comment type="caution">
    <text evidence="8">The sequence shown here is derived from an EMBL/GenBank/DDBJ whole genome shotgun (WGS) entry which is preliminary data.</text>
</comment>
<comment type="similarity">
    <text evidence="2 6">Belongs to the complex I LYR family. SDHAF3 subfamily.</text>
</comment>
<evidence type="ECO:0000256" key="6">
    <source>
        <dbReference type="RuleBase" id="RU368039"/>
    </source>
</evidence>
<dbReference type="PANTHER" id="PTHR13137">
    <property type="entry name" value="DC11 ACN9 HOMOLOG"/>
    <property type="match status" value="1"/>
</dbReference>
<evidence type="ECO:0000256" key="1">
    <source>
        <dbReference type="ARBA" id="ARBA00004305"/>
    </source>
</evidence>
<evidence type="ECO:0000313" key="8">
    <source>
        <dbReference type="EMBL" id="GJJ13767.1"/>
    </source>
</evidence>
<dbReference type="InterPro" id="IPR008381">
    <property type="entry name" value="SDHAF3/Sdh7"/>
</dbReference>
<comment type="subcellular location">
    <subcellularLocation>
        <location evidence="1 6">Mitochondrion matrix</location>
    </subcellularLocation>
</comment>
<feature type="compositionally biased region" description="Low complexity" evidence="7">
    <location>
        <begin position="239"/>
        <end position="265"/>
    </location>
</feature>
<feature type="region of interest" description="Disordered" evidence="7">
    <location>
        <begin position="223"/>
        <end position="265"/>
    </location>
</feature>
<proteinExistence type="inferred from homology"/>
<dbReference type="AlphaFoldDB" id="A0AAV5AJA1"/>
<dbReference type="GO" id="GO:0005759">
    <property type="term" value="C:mitochondrial matrix"/>
    <property type="evidence" value="ECO:0007669"/>
    <property type="project" value="UniProtKB-SubCell"/>
</dbReference>
<dbReference type="Proteomes" id="UP001050691">
    <property type="component" value="Unassembled WGS sequence"/>
</dbReference>
<evidence type="ECO:0000313" key="9">
    <source>
        <dbReference type="Proteomes" id="UP001050691"/>
    </source>
</evidence>
<organism evidence="8 9">
    <name type="scientific">Clathrus columnatus</name>
    <dbReference type="NCBI Taxonomy" id="1419009"/>
    <lineage>
        <taxon>Eukaryota</taxon>
        <taxon>Fungi</taxon>
        <taxon>Dikarya</taxon>
        <taxon>Basidiomycota</taxon>
        <taxon>Agaricomycotina</taxon>
        <taxon>Agaricomycetes</taxon>
        <taxon>Phallomycetidae</taxon>
        <taxon>Phallales</taxon>
        <taxon>Clathraceae</taxon>
        <taxon>Clathrus</taxon>
    </lineage>
</organism>
<keyword evidence="9" id="KW-1185">Reference proteome</keyword>
<feature type="compositionally biased region" description="Polar residues" evidence="7">
    <location>
        <begin position="328"/>
        <end position="346"/>
    </location>
</feature>
<accession>A0AAV5AJA1</accession>
<dbReference type="EMBL" id="BPWL01000009">
    <property type="protein sequence ID" value="GJJ13767.1"/>
    <property type="molecule type" value="Genomic_DNA"/>
</dbReference>
<evidence type="ECO:0000256" key="4">
    <source>
        <dbReference type="ARBA" id="ARBA00023128"/>
    </source>
</evidence>
<dbReference type="GO" id="GO:0005758">
    <property type="term" value="C:mitochondrial intermembrane space"/>
    <property type="evidence" value="ECO:0007669"/>
    <property type="project" value="TreeGrafter"/>
</dbReference>
<dbReference type="CDD" id="cd20270">
    <property type="entry name" value="Complex1_LYR_SDHAF3_LYRM10"/>
    <property type="match status" value="1"/>
</dbReference>
<feature type="compositionally biased region" description="Basic and acidic residues" evidence="7">
    <location>
        <begin position="223"/>
        <end position="236"/>
    </location>
</feature>
<comment type="subunit">
    <text evidence="6">Interacts with the iron-sulfur protein subunit within the SDH catalytic dimer.</text>
</comment>
<feature type="region of interest" description="Disordered" evidence="7">
    <location>
        <begin position="323"/>
        <end position="354"/>
    </location>
</feature>
<feature type="region of interest" description="Disordered" evidence="7">
    <location>
        <begin position="167"/>
        <end position="196"/>
    </location>
</feature>
<comment type="function">
    <text evidence="6">Plays an essential role in the assembly of succinate dehydrogenase (SDH), an enzyme complex (also referred to as respiratory complex II) that is a component of both the tricarboxylic acid (TCA) cycle and the mitochondrial electron transport chain, and which couples the oxidation of succinate to fumarate with the reduction of ubiquinone (coenzyme Q) to ubiquinol. Promotes maturation of the iron-sulfur protein subunit of the SDH catalytic dimer, protecting it from the deleterious effects of oxidants. May act together with SDHAF1.</text>
</comment>
<reference evidence="8" key="1">
    <citation type="submission" date="2021-10" db="EMBL/GenBank/DDBJ databases">
        <title>De novo Genome Assembly of Clathrus columnatus (Basidiomycota, Fungi) Using Illumina and Nanopore Sequence Data.</title>
        <authorList>
            <person name="Ogiso-Tanaka E."/>
            <person name="Itagaki H."/>
            <person name="Hosoya T."/>
            <person name="Hosaka K."/>
        </authorList>
    </citation>
    <scope>NUCLEOTIDE SEQUENCE</scope>
    <source>
        <strain evidence="8">MO-923</strain>
    </source>
</reference>
<dbReference type="GO" id="GO:0034553">
    <property type="term" value="P:mitochondrial respiratory chain complex II assembly"/>
    <property type="evidence" value="ECO:0007669"/>
    <property type="project" value="UniProtKB-UniRule"/>
</dbReference>
<feature type="region of interest" description="Disordered" evidence="7">
    <location>
        <begin position="367"/>
        <end position="394"/>
    </location>
</feature>
<evidence type="ECO:0000256" key="2">
    <source>
        <dbReference type="ARBA" id="ARBA00006020"/>
    </source>
</evidence>
<name>A0AAV5AJA1_9AGAM</name>
<evidence type="ECO:0000256" key="3">
    <source>
        <dbReference type="ARBA" id="ARBA00022946"/>
    </source>
</evidence>
<protein>
    <recommendedName>
        <fullName evidence="6">Succinate dehydrogenase assembly factor 3</fullName>
        <shortName evidence="6">SDH assembly factor 3</shortName>
        <shortName evidence="6">SDHAF3</shortName>
    </recommendedName>
</protein>
<dbReference type="GO" id="GO:0006105">
    <property type="term" value="P:succinate metabolic process"/>
    <property type="evidence" value="ECO:0007669"/>
    <property type="project" value="TreeGrafter"/>
</dbReference>
<dbReference type="PANTHER" id="PTHR13137:SF6">
    <property type="entry name" value="SUCCINATE DEHYDROGENASE ASSEMBLY FACTOR 3, MITOCHONDRIAL"/>
    <property type="match status" value="1"/>
</dbReference>
<dbReference type="Pfam" id="PF13233">
    <property type="entry name" value="Complex1_LYR_2"/>
    <property type="match status" value="1"/>
</dbReference>
<feature type="compositionally biased region" description="Low complexity" evidence="7">
    <location>
        <begin position="376"/>
        <end position="385"/>
    </location>
</feature>
<keyword evidence="4 6" id="KW-0496">Mitochondrion</keyword>
<evidence type="ECO:0000256" key="5">
    <source>
        <dbReference type="ARBA" id="ARBA00023186"/>
    </source>
</evidence>
<keyword evidence="3" id="KW-0809">Transit peptide</keyword>
<keyword evidence="5 6" id="KW-0143">Chaperone</keyword>
<sequence>MPIQLRKSVLEQSFPTTFIVHVQAVARTYLLRKKLFSKRLSFRISQLSSPPSIQNLTKQARYVRAEASLRLALLKSENEPSPLELQIRIMQKGLSAWNARVIIGQERIQKAENAMTALRTGNLSPALTRVDLKELQKEKWMGIKERDEALDMVKKIKRLIEELNKELQSGSRRSSLMPAPRPGAQAGAEETDEPQSPKVKLLFSGQFLPPYLERLPRTRHSVEPLRLPLKQEESRRRASSLSSPPKGIPSSPLSSSSASASASSSSSEEDAFGAVLIYANVSDCFESIDKSEGNFRLPSYVDTLLGELSEDHIGLPKLDLNSDAFPTMPSTPTSQRTMPTSYRTPTTPKPKHKGLLRRKLSNISISSFRDIREPSTPRSTTPRTSVDLSAPTTPQKKRVTMENVINSVKRISHLTRVRKMRISTIRYARSLSRSSPELQEASRQLYPPIPLYRHILRAHKLLPREMRIMGDDYVKAEFRRHKETSNPLHIIGFLKEWKVYLDTIRSVKNPDEFRGKKLDVELFDKMSDDQIQQLYEVMHATKEVWKDTSASHPS</sequence>